<comment type="caution">
    <text evidence="1">The sequence shown here is derived from an EMBL/GenBank/DDBJ whole genome shotgun (WGS) entry which is preliminary data.</text>
</comment>
<sequence length="234" mass="24632">MLAVAPGATAARLAVERELTALGGVVAVSAADADLLIIIGEPGAELADAHEDVWRQLPGPRARAHVVRPDEARTVLAAATTQLCDPRQAQQAGQRHDEWQTTDLGGAHGDDGMQMPGGLMMADRSPDRDGLGLDALRVSWGPVLVDWPAGLVMNLTLQGDLVQQAEARVLPAAGSPAESFWDAGASAQRHAAAHLDSLGRLLSVAGWQGMAHRGYADCATTSWRTPRPAGRWPN</sequence>
<protein>
    <submittedName>
        <fullName evidence="1">Uncharacterized protein</fullName>
    </submittedName>
</protein>
<dbReference type="RefSeq" id="WP_251803591.1">
    <property type="nucleotide sequence ID" value="NZ_JAMQOL010000066.1"/>
</dbReference>
<evidence type="ECO:0000313" key="2">
    <source>
        <dbReference type="Proteomes" id="UP001523216"/>
    </source>
</evidence>
<reference evidence="1 2" key="1">
    <citation type="submission" date="2022-06" db="EMBL/GenBank/DDBJ databases">
        <title>Actinoplanes abujensis sp. nov., isolated from Nigerian arid soil.</title>
        <authorList>
            <person name="Ding P."/>
        </authorList>
    </citation>
    <scope>NUCLEOTIDE SEQUENCE [LARGE SCALE GENOMIC DNA]</scope>
    <source>
        <strain evidence="2">TRM88002</strain>
    </source>
</reference>
<proteinExistence type="predicted"/>
<keyword evidence="2" id="KW-1185">Reference proteome</keyword>
<evidence type="ECO:0000313" key="1">
    <source>
        <dbReference type="EMBL" id="MCM4083823.1"/>
    </source>
</evidence>
<organism evidence="1 2">
    <name type="scientific">Paractinoplanes hotanensis</name>
    <dbReference type="NCBI Taxonomy" id="2906497"/>
    <lineage>
        <taxon>Bacteria</taxon>
        <taxon>Bacillati</taxon>
        <taxon>Actinomycetota</taxon>
        <taxon>Actinomycetes</taxon>
        <taxon>Micromonosporales</taxon>
        <taxon>Micromonosporaceae</taxon>
        <taxon>Paractinoplanes</taxon>
    </lineage>
</organism>
<dbReference type="Proteomes" id="UP001523216">
    <property type="component" value="Unassembled WGS sequence"/>
</dbReference>
<dbReference type="EMBL" id="JAMQOL010000066">
    <property type="protein sequence ID" value="MCM4083823.1"/>
    <property type="molecule type" value="Genomic_DNA"/>
</dbReference>
<accession>A0ABT0YE86</accession>
<gene>
    <name evidence="1" type="ORF">LXN57_40370</name>
</gene>
<name>A0ABT0YE86_9ACTN</name>